<evidence type="ECO:0000256" key="1">
    <source>
        <dbReference type="SAM" id="MobiDB-lite"/>
    </source>
</evidence>
<feature type="transmembrane region" description="Helical" evidence="2">
    <location>
        <begin position="1729"/>
        <end position="1749"/>
    </location>
</feature>
<proteinExistence type="predicted"/>
<feature type="transmembrane region" description="Helical" evidence="2">
    <location>
        <begin position="1917"/>
        <end position="1935"/>
    </location>
</feature>
<dbReference type="Proteomes" id="UP000186817">
    <property type="component" value="Unassembled WGS sequence"/>
</dbReference>
<feature type="compositionally biased region" description="Basic residues" evidence="1">
    <location>
        <begin position="844"/>
        <end position="854"/>
    </location>
</feature>
<gene>
    <name evidence="3" type="ORF">AK812_SmicGene37096</name>
</gene>
<keyword evidence="4" id="KW-1185">Reference proteome</keyword>
<name>A0A1Q9CH63_SYMMI</name>
<dbReference type="PANTHER" id="PTHR37563:SF2">
    <property type="entry name" value="PHYTANOYL-COA DIOXYGENASE FAMILY PROTEIN (AFU_ORTHOLOGUE AFUA_2G03330)"/>
    <property type="match status" value="1"/>
</dbReference>
<evidence type="ECO:0000313" key="3">
    <source>
        <dbReference type="EMBL" id="OLP82265.1"/>
    </source>
</evidence>
<dbReference type="SUPFAM" id="SSF51197">
    <property type="entry name" value="Clavaminate synthase-like"/>
    <property type="match status" value="1"/>
</dbReference>
<dbReference type="OrthoDB" id="433299at2759"/>
<keyword evidence="2" id="KW-1133">Transmembrane helix</keyword>
<evidence type="ECO:0000313" key="4">
    <source>
        <dbReference type="Proteomes" id="UP000186817"/>
    </source>
</evidence>
<dbReference type="Gene3D" id="1.25.40.10">
    <property type="entry name" value="Tetratricopeptide repeat domain"/>
    <property type="match status" value="1"/>
</dbReference>
<accession>A0A1Q9CH63</accession>
<feature type="region of interest" description="Disordered" evidence="1">
    <location>
        <begin position="838"/>
        <end position="875"/>
    </location>
</feature>
<dbReference type="Pfam" id="PF05721">
    <property type="entry name" value="PhyH"/>
    <property type="match status" value="1"/>
</dbReference>
<dbReference type="Gene3D" id="2.60.120.620">
    <property type="entry name" value="q2cbj1_9rhob like domain"/>
    <property type="match status" value="1"/>
</dbReference>
<feature type="region of interest" description="Disordered" evidence="1">
    <location>
        <begin position="1057"/>
        <end position="1081"/>
    </location>
</feature>
<feature type="region of interest" description="Disordered" evidence="1">
    <location>
        <begin position="979"/>
        <end position="1004"/>
    </location>
</feature>
<protein>
    <submittedName>
        <fullName evidence="3">Uncharacterized protein</fullName>
    </submittedName>
</protein>
<feature type="transmembrane region" description="Helical" evidence="2">
    <location>
        <begin position="2090"/>
        <end position="2111"/>
    </location>
</feature>
<keyword evidence="2" id="KW-0812">Transmembrane</keyword>
<evidence type="ECO:0000256" key="2">
    <source>
        <dbReference type="SAM" id="Phobius"/>
    </source>
</evidence>
<keyword evidence="2" id="KW-0472">Membrane</keyword>
<dbReference type="InterPro" id="IPR051961">
    <property type="entry name" value="Fungal_Metabolite_Diox"/>
</dbReference>
<feature type="transmembrane region" description="Helical" evidence="2">
    <location>
        <begin position="1789"/>
        <end position="1810"/>
    </location>
</feature>
<comment type="caution">
    <text evidence="3">The sequence shown here is derived from an EMBL/GenBank/DDBJ whole genome shotgun (WGS) entry which is preliminary data.</text>
</comment>
<feature type="compositionally biased region" description="Basic and acidic residues" evidence="1">
    <location>
        <begin position="855"/>
        <end position="866"/>
    </location>
</feature>
<feature type="transmembrane region" description="Helical" evidence="2">
    <location>
        <begin position="2057"/>
        <end position="2078"/>
    </location>
</feature>
<dbReference type="InterPro" id="IPR011990">
    <property type="entry name" value="TPR-like_helical_dom_sf"/>
</dbReference>
<organism evidence="3 4">
    <name type="scientific">Symbiodinium microadriaticum</name>
    <name type="common">Dinoflagellate</name>
    <name type="synonym">Zooxanthella microadriatica</name>
    <dbReference type="NCBI Taxonomy" id="2951"/>
    <lineage>
        <taxon>Eukaryota</taxon>
        <taxon>Sar</taxon>
        <taxon>Alveolata</taxon>
        <taxon>Dinophyceae</taxon>
        <taxon>Suessiales</taxon>
        <taxon>Symbiodiniaceae</taxon>
        <taxon>Symbiodinium</taxon>
    </lineage>
</organism>
<feature type="transmembrane region" description="Helical" evidence="2">
    <location>
        <begin position="2019"/>
        <end position="2037"/>
    </location>
</feature>
<feature type="transmembrane region" description="Helical" evidence="2">
    <location>
        <begin position="1886"/>
        <end position="1905"/>
    </location>
</feature>
<dbReference type="PANTHER" id="PTHR37563">
    <property type="entry name" value="PHYTANOYL-COA DIOXYGENASE FAMILY PROTEIN (AFU_ORTHOLOGUE AFUA_2G03330)"/>
    <property type="match status" value="1"/>
</dbReference>
<dbReference type="InterPro" id="IPR008775">
    <property type="entry name" value="Phytyl_CoA_dOase-like"/>
</dbReference>
<feature type="transmembrane region" description="Helical" evidence="2">
    <location>
        <begin position="1756"/>
        <end position="1777"/>
    </location>
</feature>
<dbReference type="SUPFAM" id="SSF81901">
    <property type="entry name" value="HCP-like"/>
    <property type="match status" value="1"/>
</dbReference>
<dbReference type="EMBL" id="LSRX01001209">
    <property type="protein sequence ID" value="OLP82265.1"/>
    <property type="molecule type" value="Genomic_DNA"/>
</dbReference>
<reference evidence="3 4" key="1">
    <citation type="submission" date="2016-02" db="EMBL/GenBank/DDBJ databases">
        <title>Genome analysis of coral dinoflagellate symbionts highlights evolutionary adaptations to a symbiotic lifestyle.</title>
        <authorList>
            <person name="Aranda M."/>
            <person name="Li Y."/>
            <person name="Liew Y.J."/>
            <person name="Baumgarten S."/>
            <person name="Simakov O."/>
            <person name="Wilson M."/>
            <person name="Piel J."/>
            <person name="Ashoor H."/>
            <person name="Bougouffa S."/>
            <person name="Bajic V.B."/>
            <person name="Ryu T."/>
            <person name="Ravasi T."/>
            <person name="Bayer T."/>
            <person name="Micklem G."/>
            <person name="Kim H."/>
            <person name="Bhak J."/>
            <person name="Lajeunesse T.C."/>
            <person name="Voolstra C.R."/>
        </authorList>
    </citation>
    <scope>NUCLEOTIDE SEQUENCE [LARGE SCALE GENOMIC DNA]</scope>
    <source>
        <strain evidence="3 4">CCMP2467</strain>
    </source>
</reference>
<feature type="transmembrane region" description="Helical" evidence="2">
    <location>
        <begin position="2123"/>
        <end position="2141"/>
    </location>
</feature>
<sequence>MPSPSLRLPGGALRSFAKSCRTMFHELRVPPPVALTINQRKDWPLTDLERSPFAQSGSVSGLNSLELTRHAERLLQRRAHAEGRRSGRRGAGEWAGVASRFAELCSRMDIDLCIRLLRCFARAKYTDGDTLQSLVRNLSTVGKTPSNLTCLSSALLSLREALGEEEVKAVFRRFEDRALEHSKEAWGLSSPLMLANLVGASSFATVESDWSSARSLLVGAVAQHAGRMGPMHLEISAYACARLQRSCKDPAGLQQILEAATVLLDRGTNRATRFLPRGLLNFFVAMERLLGPSKVSDLALSVARRLQRCVPEDLEGCTGGDRYRSALCLLRACRAERSPALAAAGAEALAILLGENLSALPPHAMRALAARIQDLGTCDDAADWSKALKACDSALVPDSHPQLPWPVPSARSLSPSVWLARRSTCRSPVHPRTSMELVGVKASVGESKLILVPKTGQNVALADGALADVSVKFNSALPGGLAFWLEVGGSPSTPMNCFEKVPTEPYVWRGVPEGNHVIRAVLWKTADSSMQPKSKEDFEGAGPFEVTHAEKVDFFVHRPEDFNPSYDWRKVEPWHRLPEGLEISMNLQEGGSQARIPRPWHWEPRVVGQEERQRVAVNADTTMSDVLQSLGLSDSTHEVVWCQESGKHERVLQSSWTAAQADLFRYQKQIVVRRFATLEDSVGCSMARSELERLEAVNQMGKRIGDVTATGKPDIDELGDFDFSALPPPCKPDIDLVDLCLYPVDMPLEVEGESEQEECESFSWAADLRTLSTSSLTPRFWDVPPGTLLAPDGRAHWTHVLRMDEFFKAAFVLQGLSSALKTFLDWPRNTAEAVTGVRQERRNQGLRKHGRQGRKARETPSSRPEKTQFAATKGTGKLREAGVEPSFTEWVKRGPSPAESMEGNAVTNIEVSTLITVWALMGVEPGYPVARGFRHASIGYLRCLCSRAPGNFDAVADLQSCDIHWNFVHGSHRGEPVSEALFSADDGDPSKARSSRPKPRTSRVNFGLEDDFEEDVVEEEFLETSFDKESLVGKKLSAKMTQWTILLVPPAKKSLTFRQKSSSTRSAHESRGDAAGCTGKRAVVTTKPGAAKLLRSARCQPSRTGDAPRTQRAWRGAAWCLRGRLPGRSTLSRRAGMHGAPVRVSDKAVLFRRLTIMPREASPHRGTKQIKGAANRMIDSFDPDGQSEGRSAAGGGSVLARAATAVSRILRAGSSLLGHDFLSLPPNACPQLQSCGGLPAASAPSSAQTGSFVSEKDYALREHCSQVVAAGAKKSLQQLQLSSPVYLYDVEDAISRPADVVKRLAAYVDDALAAAQRDVELSGDGDARYARRRSYFRRLAYATRRDRIEFTLPLEDEVREVLERMVASLGQILEPFVTRHGRLVDLSCMISDPDCEYQPLHSDTSLERVKFTCFVALQDVTVEMGPTYLCPGTQNYEHHSALDAMQKMQLTHDDMLERLGGVPVLCQTGDAYVMNSQLLHCGGAQASAVAGGKRRRLLYVTWHLPGITPGEHSLRDELVGRFRLGDFDKRGPALPEDFDEEYSELFIAANKLDDAEAMLQFAKCLRERGDLGAVAWMRRACRRGHPLACMHLAEVFCLGELGMAQDLKKAEELRTYAMALCEKLKRSSMLGATSRTTQRMPTLTSISQRRTLASMVSFRLNSPQLLRATRAYKPLVNLGAVLRDRRSTRNGFGRSLIGQAMASAENVVRHTESFDDYMLSFQTREIDQFWSHSWRANTFLKVMVLLLYYNQAPAAFFSILSGGVGMALRALHILPYFVKLESAVVGGTYLYAAWTSIFGLTAFLSVLFLWRPKQRVFLDKVCIHQKDPVLKKEGVESIGAFLYYSKTMLVLWDPSYATRLWCVFEMAAFAWAHRNDLKNRVEIRPVIFAPVYFGFMATSVINWALLTMFPRTPTMSITVWPALQSIICILGVHFLRSFHRDMTILRQHLAEFQAANAQCYCCSVSHRLPETGERIACDREVIQACIMTWFGTLTDFDSFVQAELAGYFWRSLGHFGLPYRWVLGSQLPVLWAYMDIVADSIQGGDVWYISSMVVEGLAMWLCASPLVVAFVIWVTNLLQRKRKLAVCDTLVSLWAASLALIPVGTLTFLWYVSRFAISPTNPLPGAIVFLIVTAEVTTLTYKWGRSNCFACG</sequence>